<comment type="caution">
    <text evidence="1">The sequence shown here is derived from an EMBL/GenBank/DDBJ whole genome shotgun (WGS) entry which is preliminary data.</text>
</comment>
<evidence type="ECO:0000313" key="1">
    <source>
        <dbReference type="EMBL" id="KAB8031867.1"/>
    </source>
</evidence>
<evidence type="ECO:0008006" key="3">
    <source>
        <dbReference type="Google" id="ProtNLM"/>
    </source>
</evidence>
<organism evidence="1 2">
    <name type="scientific">Fluviispira multicolorata</name>
    <dbReference type="NCBI Taxonomy" id="2654512"/>
    <lineage>
        <taxon>Bacteria</taxon>
        <taxon>Pseudomonadati</taxon>
        <taxon>Bdellovibrionota</taxon>
        <taxon>Oligoflexia</taxon>
        <taxon>Silvanigrellales</taxon>
        <taxon>Silvanigrellaceae</taxon>
        <taxon>Fluviispira</taxon>
    </lineage>
</organism>
<reference evidence="1 2" key="1">
    <citation type="submission" date="2019-10" db="EMBL/GenBank/DDBJ databases">
        <title>New genus of Silvanigrellaceae.</title>
        <authorList>
            <person name="Pitt A."/>
            <person name="Hahn M.W."/>
        </authorList>
    </citation>
    <scope>NUCLEOTIDE SEQUENCE [LARGE SCALE GENOMIC DNA]</scope>
    <source>
        <strain evidence="1 2">33A1-SZDP</strain>
    </source>
</reference>
<dbReference type="PROSITE" id="PS51257">
    <property type="entry name" value="PROKAR_LIPOPROTEIN"/>
    <property type="match status" value="1"/>
</dbReference>
<proteinExistence type="predicted"/>
<keyword evidence="2" id="KW-1185">Reference proteome</keyword>
<sequence length="572" mass="64844">MRRKNVFKFIIFGVSISSILFSCGKRLEEQNTPNSTQLKQNSLSLNSELQKPESIIPPDNTGIALGVGFDSKSQESTTKCIDGDIRYVGQHSMETNIYHNMDMHSLVNELSGNVNGQAQYSVFKGSALAEYVSQIASDEYSETFTSITTYRAKQLTLTHLKTSFYGAAFVNPDNTVKNNVTQICGDEFVNAVNVGAKLIYTIKFNFENKSQKQTFDGTINAGITNLGQLFGKIATLDENLSSKISFELTARQFGGDKTKLSGAITDSIINCNIKTIQKCIDIVDGLEKYRINDFSDQMHEIELNPLKENGFTVISWQTARHADHLVANKNSAIRLIPKNYSPILDFELEQLKKDLLYRYEEELTHHNRAYALLYNFGINNEYVKDQLNDILSKSKKNRYKISFAADTCFSDPSNCKNATQDAYASLENYNSGVLQSYVSNILPKYNLTGQWTSWKTPSINIFQLAQTGAQIAMGVYDYRGDFTFYSYNGTFIDDETAFLPITVIKRKQDNTYCHLNATAKLSIIDDENFDLRIKYSSKNNYIECFETDKFPICTKGDPYDCLDKIRFERFPF</sequence>
<gene>
    <name evidence="1" type="ORF">GCL57_04275</name>
</gene>
<protein>
    <recommendedName>
        <fullName evidence="3">MAC/Perforin domain-containing protein</fullName>
    </recommendedName>
</protein>
<evidence type="ECO:0000313" key="2">
    <source>
        <dbReference type="Proteomes" id="UP000442694"/>
    </source>
</evidence>
<dbReference type="Proteomes" id="UP000442694">
    <property type="component" value="Unassembled WGS sequence"/>
</dbReference>
<name>A0A833N1Z4_9BACT</name>
<dbReference type="RefSeq" id="WP_152212042.1">
    <property type="nucleotide sequence ID" value="NZ_WFLN01000005.1"/>
</dbReference>
<dbReference type="EMBL" id="WFLN01000005">
    <property type="protein sequence ID" value="KAB8031867.1"/>
    <property type="molecule type" value="Genomic_DNA"/>
</dbReference>
<dbReference type="AlphaFoldDB" id="A0A833N1Z4"/>
<accession>A0A833N1Z4</accession>